<gene>
    <name evidence="1" type="ORF">TSPGSL018_27592</name>
</gene>
<dbReference type="EMBL" id="GBEZ01026249">
    <property type="protein sequence ID" value="JAC60941.1"/>
    <property type="molecule type" value="Transcribed_RNA"/>
</dbReference>
<protein>
    <submittedName>
        <fullName evidence="1">Uncharacterized protein</fullName>
    </submittedName>
</protein>
<name>A0A061QRF0_9CHLO</name>
<proteinExistence type="predicted"/>
<organism evidence="1">
    <name type="scientific">Tetraselmis sp. GSL018</name>
    <dbReference type="NCBI Taxonomy" id="582737"/>
    <lineage>
        <taxon>Eukaryota</taxon>
        <taxon>Viridiplantae</taxon>
        <taxon>Chlorophyta</taxon>
        <taxon>core chlorophytes</taxon>
        <taxon>Chlorodendrophyceae</taxon>
        <taxon>Chlorodendrales</taxon>
        <taxon>Chlorodendraceae</taxon>
        <taxon>Tetraselmis</taxon>
    </lineage>
</organism>
<accession>A0A061QRF0</accession>
<dbReference type="AlphaFoldDB" id="A0A061QRF0"/>
<reference evidence="1" key="1">
    <citation type="submission" date="2014-05" db="EMBL/GenBank/DDBJ databases">
        <title>The transcriptome of the halophilic microalga Tetraselmis sp. GSL018 isolated from the Great Salt Lake, Utah.</title>
        <authorList>
            <person name="Jinkerson R.E."/>
            <person name="D'Adamo S."/>
            <person name="Posewitz M.C."/>
        </authorList>
    </citation>
    <scope>NUCLEOTIDE SEQUENCE</scope>
    <source>
        <strain evidence="1">GSL018</strain>
    </source>
</reference>
<sequence length="274" mass="31245">MGRQSPMGYPSSLPAVADGSAMSAYPVMAQPIHPPVNSEIAQDGPTGAEVEHQQDQHRCVRESQSLSHLKMIILNDIATNRSQSRSVITGEYFYDKLGEEKGGWSLKEMFQLLRTGDEGTFESIRSFLEVCKGEENKDEVLCMLFPKCLSFFTSNEEVMRLARRDLNNAIYTYISKGQQLSKLTMLAAFGSRDYQLRKKVLSYAQEEQVGNLIDTMLLRHICALDDANPQHTYTALELNILKNVRRRVMEFPKEEKQQMYLADDHNHRTSPLFQ</sequence>
<evidence type="ECO:0000313" key="1">
    <source>
        <dbReference type="EMBL" id="JAC60941.1"/>
    </source>
</evidence>